<dbReference type="EMBL" id="LTBC01000011">
    <property type="protein sequence ID" value="KYH31416.1"/>
    <property type="molecule type" value="Genomic_DNA"/>
</dbReference>
<dbReference type="AlphaFoldDB" id="A0A151AUT5"/>
<keyword evidence="1" id="KW-0175">Coiled coil</keyword>
<gene>
    <name evidence="4" type="primary">ypeB</name>
    <name evidence="4" type="ORF">MOMUL_23250</name>
</gene>
<dbReference type="Pfam" id="PF14620">
    <property type="entry name" value="YPEB_PepSY1-2"/>
    <property type="match status" value="1"/>
</dbReference>
<organism evidence="4 5">
    <name type="scientific">Moorella mulderi DSM 14980</name>
    <dbReference type="NCBI Taxonomy" id="1122241"/>
    <lineage>
        <taxon>Bacteria</taxon>
        <taxon>Bacillati</taxon>
        <taxon>Bacillota</taxon>
        <taxon>Clostridia</taxon>
        <taxon>Neomoorellales</taxon>
        <taxon>Neomoorellaceae</taxon>
        <taxon>Neomoorella</taxon>
    </lineage>
</organism>
<accession>A0A151AUT5</accession>
<dbReference type="InterPro" id="IPR048402">
    <property type="entry name" value="YpeB_N"/>
</dbReference>
<reference evidence="4 5" key="1">
    <citation type="submission" date="2016-02" db="EMBL/GenBank/DDBJ databases">
        <title>Genome sequence of Moorella mulderi DSM 14980.</title>
        <authorList>
            <person name="Poehlein A."/>
            <person name="Daniel R."/>
        </authorList>
    </citation>
    <scope>NUCLEOTIDE SEQUENCE [LARGE SCALE GENOMIC DNA]</scope>
    <source>
        <strain evidence="4 5">DSM 14980</strain>
    </source>
</reference>
<evidence type="ECO:0000313" key="4">
    <source>
        <dbReference type="EMBL" id="KYH31416.1"/>
    </source>
</evidence>
<keyword evidence="5" id="KW-1185">Reference proteome</keyword>
<feature type="domain" description="Sporulation protein YpeB N-terminal" evidence="3">
    <location>
        <begin position="34"/>
        <end position="165"/>
    </location>
</feature>
<feature type="domain" description="Sporulation protein YpeB PepSY1 and PepSY2" evidence="2">
    <location>
        <begin position="195"/>
        <end position="387"/>
    </location>
</feature>
<name>A0A151AUT5_9FIRM</name>
<evidence type="ECO:0000259" key="2">
    <source>
        <dbReference type="Pfam" id="PF14620"/>
    </source>
</evidence>
<dbReference type="NCBIfam" id="TIGR02889">
    <property type="entry name" value="spore_YpeB"/>
    <property type="match status" value="1"/>
</dbReference>
<dbReference type="PATRIC" id="fig|1122241.3.peg.2478"/>
<dbReference type="GO" id="GO:0009847">
    <property type="term" value="P:spore germination"/>
    <property type="evidence" value="ECO:0007669"/>
    <property type="project" value="InterPro"/>
</dbReference>
<dbReference type="Proteomes" id="UP000075670">
    <property type="component" value="Unassembled WGS sequence"/>
</dbReference>
<evidence type="ECO:0000313" key="5">
    <source>
        <dbReference type="Proteomes" id="UP000075670"/>
    </source>
</evidence>
<dbReference type="InterPro" id="IPR014239">
    <property type="entry name" value="YpeB_PepSY1-2"/>
</dbReference>
<feature type="coiled-coil region" evidence="1">
    <location>
        <begin position="129"/>
        <end position="156"/>
    </location>
</feature>
<dbReference type="Pfam" id="PF20769">
    <property type="entry name" value="YPEB_N"/>
    <property type="match status" value="1"/>
</dbReference>
<evidence type="ECO:0000259" key="3">
    <source>
        <dbReference type="Pfam" id="PF20769"/>
    </source>
</evidence>
<evidence type="ECO:0000256" key="1">
    <source>
        <dbReference type="SAM" id="Coils"/>
    </source>
</evidence>
<comment type="caution">
    <text evidence="4">The sequence shown here is derived from an EMBL/GenBank/DDBJ whole genome shotgun (WGS) entry which is preliminary data.</text>
</comment>
<proteinExistence type="predicted"/>
<protein>
    <submittedName>
        <fullName evidence="4">Sporulation protein YpeB</fullName>
    </submittedName>
</protein>
<sequence>MVFNLTRKISTIVLTLALLLAIGWGLWERANRLTLANAVEAGGQRDFYNLLNYVEQAQVSMGKSLASSSPRQQAVHLTEAWNQAAAAQLSLSQLPTPGIKPINTSKFLAQTSDYSNYLAQKLARGGELSSQERDQLARLRDEMKRLAGDLRQTEAQVASKGLRWSSFYSTRMPAPLRTIANLAVPVQAQPGPLDGFVNTDRRLQTLPSLNYDGPFSDHLEKPRPLGLKGGDVSQAEAERRATAFANDASNSNYRVQATRTSNGLLPTFALNLLDNRRPNVMVHVDISKQGGEVISLLNNRPVGAPTLDAAKALERATAFLKAHGFANMQPTYTVRTDNNQVITFAAKEGDVILYPDQVKVKVALDNGEITGWDATPYYMSHHRRQLPTPKLTPAEARAKINPGLKVEGVRPALIPLPGGIEKLTYEVTTKLDDTRYLTYINAVTGEEEKVLQIVDVPGGQLTM</sequence>